<dbReference type="KEGG" id="mros:EHO51_05925"/>
<dbReference type="EMBL" id="CP034086">
    <property type="protein sequence ID" value="AZG76301.1"/>
    <property type="molecule type" value="Genomic_DNA"/>
</dbReference>
<name>A0A3G8M310_9HYPH</name>
<evidence type="ECO:0000313" key="2">
    <source>
        <dbReference type="Proteomes" id="UP000273982"/>
    </source>
</evidence>
<protein>
    <submittedName>
        <fullName evidence="1">Uncharacterized protein</fullName>
    </submittedName>
</protein>
<dbReference type="RefSeq" id="WP_124738118.1">
    <property type="nucleotide sequence ID" value="NZ_CP034086.1"/>
</dbReference>
<accession>A0A3G8M310</accession>
<evidence type="ECO:0000313" key="1">
    <source>
        <dbReference type="EMBL" id="AZG76301.1"/>
    </source>
</evidence>
<organism evidence="1 2">
    <name type="scientific">Methylocystis rosea</name>
    <dbReference type="NCBI Taxonomy" id="173366"/>
    <lineage>
        <taxon>Bacteria</taxon>
        <taxon>Pseudomonadati</taxon>
        <taxon>Pseudomonadota</taxon>
        <taxon>Alphaproteobacteria</taxon>
        <taxon>Hyphomicrobiales</taxon>
        <taxon>Methylocystaceae</taxon>
        <taxon>Methylocystis</taxon>
    </lineage>
</organism>
<gene>
    <name evidence="1" type="ORF">EHO51_05925</name>
</gene>
<sequence>MDGFSSIGGNVNVHAFAQHMLEQHAERVARVERILAILNGDVVLDAYESPRLISFVASLRHGVPRVLSKALRLLPDTYPVAAADALAAALRDLRAWRQNRPEPPTREILARDRGVA</sequence>
<dbReference type="AlphaFoldDB" id="A0A3G8M310"/>
<proteinExistence type="predicted"/>
<reference evidence="1 2" key="1">
    <citation type="submission" date="2018-11" db="EMBL/GenBank/DDBJ databases">
        <title>Genome squencing of methanotrophic bacteria isolated from alkaline groundwater in Korea.</title>
        <authorList>
            <person name="Nguyen L.N."/>
        </authorList>
    </citation>
    <scope>NUCLEOTIDE SEQUENCE [LARGE SCALE GENOMIC DNA]</scope>
    <source>
        <strain evidence="1 2">GW6</strain>
    </source>
</reference>
<dbReference type="Proteomes" id="UP000273982">
    <property type="component" value="Chromosome"/>
</dbReference>